<evidence type="ECO:0000313" key="2">
    <source>
        <dbReference type="Proteomes" id="UP000054279"/>
    </source>
</evidence>
<dbReference type="OrthoDB" id="2446696at2759"/>
<sequence length="56" mass="6407">VTTDSSKVRFGGMLSQQLKSKDKNGKLTQCWHPITYCSKHTSTKNIMSCSYWSLQH</sequence>
<dbReference type="AlphaFoldDB" id="A0A0C9V8S8"/>
<gene>
    <name evidence="1" type="ORF">M422DRAFT_182846</name>
</gene>
<accession>A0A0C9V8S8</accession>
<reference evidence="1 2" key="1">
    <citation type="submission" date="2014-06" db="EMBL/GenBank/DDBJ databases">
        <title>Evolutionary Origins and Diversification of the Mycorrhizal Mutualists.</title>
        <authorList>
            <consortium name="DOE Joint Genome Institute"/>
            <consortium name="Mycorrhizal Genomics Consortium"/>
            <person name="Kohler A."/>
            <person name="Kuo A."/>
            <person name="Nagy L.G."/>
            <person name="Floudas D."/>
            <person name="Copeland A."/>
            <person name="Barry K.W."/>
            <person name="Cichocki N."/>
            <person name="Veneault-Fourrey C."/>
            <person name="LaButti K."/>
            <person name="Lindquist E.A."/>
            <person name="Lipzen A."/>
            <person name="Lundell T."/>
            <person name="Morin E."/>
            <person name="Murat C."/>
            <person name="Riley R."/>
            <person name="Ohm R."/>
            <person name="Sun H."/>
            <person name="Tunlid A."/>
            <person name="Henrissat B."/>
            <person name="Grigoriev I.V."/>
            <person name="Hibbett D.S."/>
            <person name="Martin F."/>
        </authorList>
    </citation>
    <scope>NUCLEOTIDE SEQUENCE [LARGE SCALE GENOMIC DNA]</scope>
    <source>
        <strain evidence="1 2">SS14</strain>
    </source>
</reference>
<evidence type="ECO:0000313" key="1">
    <source>
        <dbReference type="EMBL" id="KIJ33736.1"/>
    </source>
</evidence>
<feature type="non-terminal residue" evidence="1">
    <location>
        <position position="1"/>
    </location>
</feature>
<dbReference type="Proteomes" id="UP000054279">
    <property type="component" value="Unassembled WGS sequence"/>
</dbReference>
<keyword evidence="2" id="KW-1185">Reference proteome</keyword>
<proteinExistence type="predicted"/>
<protein>
    <submittedName>
        <fullName evidence="1">Uncharacterized protein</fullName>
    </submittedName>
</protein>
<organism evidence="1 2">
    <name type="scientific">Sphaerobolus stellatus (strain SS14)</name>
    <dbReference type="NCBI Taxonomy" id="990650"/>
    <lineage>
        <taxon>Eukaryota</taxon>
        <taxon>Fungi</taxon>
        <taxon>Dikarya</taxon>
        <taxon>Basidiomycota</taxon>
        <taxon>Agaricomycotina</taxon>
        <taxon>Agaricomycetes</taxon>
        <taxon>Phallomycetidae</taxon>
        <taxon>Geastrales</taxon>
        <taxon>Sphaerobolaceae</taxon>
        <taxon>Sphaerobolus</taxon>
    </lineage>
</organism>
<dbReference type="HOGENOM" id="CLU_3020112_0_0_1"/>
<name>A0A0C9V8S8_SPHS4</name>
<dbReference type="EMBL" id="KN837208">
    <property type="protein sequence ID" value="KIJ33736.1"/>
    <property type="molecule type" value="Genomic_DNA"/>
</dbReference>